<dbReference type="Proteomes" id="UP001299608">
    <property type="component" value="Unassembled WGS sequence"/>
</dbReference>
<feature type="transmembrane region" description="Helical" evidence="15">
    <location>
        <begin position="291"/>
        <end position="309"/>
    </location>
</feature>
<feature type="transmembrane region" description="Helical" evidence="15">
    <location>
        <begin position="365"/>
        <end position="388"/>
    </location>
</feature>
<sequence length="467" mass="50277">MMDNQKTVLFEQTPVPKAVMQLAVPTILSSLVMVIYNLADTYFVGMMNDPIQNAAVTLAAPVLLAFNAVNNLFGVGSSSMMSRALGRKDYEAVRHSSAFGFYCALFCGVLFSLACTVFQGPLLGILGAGPNTMEATAGYLKWTVLFGAAPAILNVVLAYMVRSEGASLHASVGTMSGCLLNIILDPIFILPWGLNMGAAGAGLATFLSNCVACIYFFVLLYVRRKTTFVCILPRKFTMKKAIVLGVCGVGIPAAIQNLLNVTGMTILNNFTSAYGAQEVAAMGITQKINMVPLQVAMGFCQGIMPLISYNYASGNHKRMKETVSFTVKTLLPFLVAVSLGYYFGAGIMTRAFMDNDAIVAYGTRFLRGFCLGLPFMCMDFLAVGVFQAIGMGGAALSFAILRKIVLEIPALYLLNWLFPLYGLAYAQFTAEFVLAAAAVIMLARIFGKMQKEDRKKQSAGQTGQNLL</sequence>
<evidence type="ECO:0000256" key="12">
    <source>
        <dbReference type="ARBA" id="ARBA00023136"/>
    </source>
</evidence>
<feature type="transmembrane region" description="Helical" evidence="15">
    <location>
        <begin position="97"/>
        <end position="119"/>
    </location>
</feature>
<feature type="transmembrane region" description="Helical" evidence="15">
    <location>
        <begin position="172"/>
        <end position="192"/>
    </location>
</feature>
<reference evidence="17 18" key="1">
    <citation type="journal article" date="2020" name="Cell Host Microbe">
        <title>Functional and Genomic Variation between Human-Derived Isolates of Lachnospiraceae Reveals Inter- and Intra-Species Diversity.</title>
        <authorList>
            <person name="Sorbara M.T."/>
            <person name="Littmann E.R."/>
            <person name="Fontana E."/>
            <person name="Moody T.U."/>
            <person name="Kohout C.E."/>
            <person name="Gjonbalaj M."/>
            <person name="Eaton V."/>
            <person name="Seok R."/>
            <person name="Leiner I.M."/>
            <person name="Pamer E.G."/>
        </authorList>
    </citation>
    <scope>NUCLEOTIDE SEQUENCE [LARGE SCALE GENOMIC DNA]</scope>
    <source>
        <strain evidence="17 18">MSK.1.17</strain>
    </source>
</reference>
<dbReference type="GO" id="GO:0015297">
    <property type="term" value="F:antiporter activity"/>
    <property type="evidence" value="ECO:0007669"/>
    <property type="project" value="UniProtKB-KW"/>
</dbReference>
<feature type="transmembrane region" description="Helical" evidence="15">
    <location>
        <begin position="198"/>
        <end position="221"/>
    </location>
</feature>
<feature type="transmembrane region" description="Helical" evidence="15">
    <location>
        <begin position="139"/>
        <end position="160"/>
    </location>
</feature>
<feature type="transmembrane region" description="Helical" evidence="15">
    <location>
        <begin position="51"/>
        <end position="76"/>
    </location>
</feature>
<keyword evidence="9 15" id="KW-0812">Transmembrane</keyword>
<evidence type="ECO:0000256" key="9">
    <source>
        <dbReference type="ARBA" id="ARBA00022692"/>
    </source>
</evidence>
<dbReference type="RefSeq" id="WP_165640690.1">
    <property type="nucleotide sequence ID" value="NZ_JAAITT010000003.1"/>
</dbReference>
<evidence type="ECO:0000256" key="4">
    <source>
        <dbReference type="ARBA" id="ARBA00020268"/>
    </source>
</evidence>
<keyword evidence="13" id="KW-0046">Antibiotic resistance</keyword>
<feature type="transmembrane region" description="Helical" evidence="15">
    <location>
        <begin position="330"/>
        <end position="353"/>
    </location>
</feature>
<evidence type="ECO:0000256" key="5">
    <source>
        <dbReference type="ARBA" id="ARBA00022106"/>
    </source>
</evidence>
<evidence type="ECO:0000256" key="14">
    <source>
        <dbReference type="ARBA" id="ARBA00031636"/>
    </source>
</evidence>
<dbReference type="PIRSF" id="PIRSF006603">
    <property type="entry name" value="DinF"/>
    <property type="match status" value="1"/>
</dbReference>
<keyword evidence="18" id="KW-1185">Reference proteome</keyword>
<keyword evidence="10 15" id="KW-1133">Transmembrane helix</keyword>
<evidence type="ECO:0000256" key="11">
    <source>
        <dbReference type="ARBA" id="ARBA00023065"/>
    </source>
</evidence>
<evidence type="ECO:0000256" key="7">
    <source>
        <dbReference type="ARBA" id="ARBA00022449"/>
    </source>
</evidence>
<proteinExistence type="inferred from homology"/>
<feature type="transmembrane region" description="Helical" evidence="15">
    <location>
        <begin position="400"/>
        <end position="418"/>
    </location>
</feature>
<evidence type="ECO:0000313" key="16">
    <source>
        <dbReference type="EMBL" id="MCG4745462.1"/>
    </source>
</evidence>
<dbReference type="InterPro" id="IPR050222">
    <property type="entry name" value="MATE_MdtK"/>
</dbReference>
<protein>
    <recommendedName>
        <fullName evidence="5">Multidrug export protein MepA</fullName>
    </recommendedName>
    <alternativeName>
        <fullName evidence="14">Multidrug-efflux transporter</fullName>
    </alternativeName>
    <alternativeName>
        <fullName evidence="4">Probable multidrug resistance protein NorM</fullName>
    </alternativeName>
</protein>
<evidence type="ECO:0000256" key="6">
    <source>
        <dbReference type="ARBA" id="ARBA00022448"/>
    </source>
</evidence>
<dbReference type="PANTHER" id="PTHR43298">
    <property type="entry name" value="MULTIDRUG RESISTANCE PROTEIN NORM-RELATED"/>
    <property type="match status" value="1"/>
</dbReference>
<dbReference type="AlphaFoldDB" id="A0AAW5BNT1"/>
<evidence type="ECO:0000256" key="10">
    <source>
        <dbReference type="ARBA" id="ARBA00022989"/>
    </source>
</evidence>
<dbReference type="InterPro" id="IPR045070">
    <property type="entry name" value="MATE_MepA-like"/>
</dbReference>
<dbReference type="GO" id="GO:0005886">
    <property type="term" value="C:plasma membrane"/>
    <property type="evidence" value="ECO:0007669"/>
    <property type="project" value="UniProtKB-SubCell"/>
</dbReference>
<keyword evidence="7" id="KW-0050">Antiport</keyword>
<evidence type="ECO:0000256" key="1">
    <source>
        <dbReference type="ARBA" id="ARBA00003408"/>
    </source>
</evidence>
<dbReference type="InterPro" id="IPR002528">
    <property type="entry name" value="MATE_fam"/>
</dbReference>
<accession>A0AAW5BNT1</accession>
<dbReference type="PANTHER" id="PTHR43298:SF2">
    <property type="entry name" value="FMN_FAD EXPORTER YEEO-RELATED"/>
    <property type="match status" value="1"/>
</dbReference>
<gene>
    <name evidence="17" type="ORF">G5B36_02620</name>
    <name evidence="16" type="ORF">L0N08_08595</name>
</gene>
<keyword evidence="8" id="KW-1003">Cell membrane</keyword>
<dbReference type="GO" id="GO:0006811">
    <property type="term" value="P:monoatomic ion transport"/>
    <property type="evidence" value="ECO:0007669"/>
    <property type="project" value="UniProtKB-KW"/>
</dbReference>
<dbReference type="Pfam" id="PF01554">
    <property type="entry name" value="MatE"/>
    <property type="match status" value="2"/>
</dbReference>
<evidence type="ECO:0000313" key="18">
    <source>
        <dbReference type="Proteomes" id="UP000669239"/>
    </source>
</evidence>
<comment type="similarity">
    <text evidence="3">Belongs to the multi antimicrobial extrusion (MATE) (TC 2.A.66.1) family. MepA subfamily.</text>
</comment>
<dbReference type="GO" id="GO:0046677">
    <property type="term" value="P:response to antibiotic"/>
    <property type="evidence" value="ECO:0007669"/>
    <property type="project" value="UniProtKB-KW"/>
</dbReference>
<keyword evidence="11" id="KW-0406">Ion transport</keyword>
<dbReference type="NCBIfam" id="TIGR00797">
    <property type="entry name" value="matE"/>
    <property type="match status" value="1"/>
</dbReference>
<evidence type="ECO:0000256" key="15">
    <source>
        <dbReference type="SAM" id="Phobius"/>
    </source>
</evidence>
<keyword evidence="12 15" id="KW-0472">Membrane</keyword>
<feature type="transmembrane region" description="Helical" evidence="15">
    <location>
        <begin position="424"/>
        <end position="446"/>
    </location>
</feature>
<feature type="transmembrane region" description="Helical" evidence="15">
    <location>
        <begin position="241"/>
        <end position="259"/>
    </location>
</feature>
<keyword evidence="6" id="KW-0813">Transport</keyword>
<name>A0AAW5BNT1_9FIRM</name>
<evidence type="ECO:0000256" key="8">
    <source>
        <dbReference type="ARBA" id="ARBA00022475"/>
    </source>
</evidence>
<evidence type="ECO:0000256" key="3">
    <source>
        <dbReference type="ARBA" id="ARBA00008417"/>
    </source>
</evidence>
<comment type="function">
    <text evidence="1">Multidrug efflux pump.</text>
</comment>
<dbReference type="CDD" id="cd13143">
    <property type="entry name" value="MATE_MepA_like"/>
    <property type="match status" value="1"/>
</dbReference>
<evidence type="ECO:0000313" key="19">
    <source>
        <dbReference type="Proteomes" id="UP001299608"/>
    </source>
</evidence>
<dbReference type="GO" id="GO:0042910">
    <property type="term" value="F:xenobiotic transmembrane transporter activity"/>
    <property type="evidence" value="ECO:0007669"/>
    <property type="project" value="InterPro"/>
</dbReference>
<organism evidence="16 19">
    <name type="scientific">Enterocloster aldenensis</name>
    <dbReference type="NCBI Taxonomy" id="358742"/>
    <lineage>
        <taxon>Bacteria</taxon>
        <taxon>Bacillati</taxon>
        <taxon>Bacillota</taxon>
        <taxon>Clostridia</taxon>
        <taxon>Lachnospirales</taxon>
        <taxon>Lachnospiraceae</taxon>
        <taxon>Enterocloster</taxon>
    </lineage>
</organism>
<feature type="transmembrane region" description="Helical" evidence="15">
    <location>
        <begin position="20"/>
        <end position="39"/>
    </location>
</feature>
<dbReference type="EMBL" id="JAAITT010000003">
    <property type="protein sequence ID" value="NSJ47593.1"/>
    <property type="molecule type" value="Genomic_DNA"/>
</dbReference>
<reference evidence="16" key="3">
    <citation type="submission" date="2022-01" db="EMBL/GenBank/DDBJ databases">
        <title>Collection of gut derived symbiotic bacterial strains cultured from healthy donors.</title>
        <authorList>
            <person name="Lin H."/>
            <person name="Kohout C."/>
            <person name="Waligurski E."/>
            <person name="Pamer E.G."/>
        </authorList>
    </citation>
    <scope>NUCLEOTIDE SEQUENCE</scope>
    <source>
        <strain evidence="16">DFI.6.55</strain>
    </source>
</reference>
<dbReference type="InterPro" id="IPR048279">
    <property type="entry name" value="MdtK-like"/>
</dbReference>
<dbReference type="EMBL" id="JAKNGE010000009">
    <property type="protein sequence ID" value="MCG4745462.1"/>
    <property type="molecule type" value="Genomic_DNA"/>
</dbReference>
<evidence type="ECO:0000256" key="13">
    <source>
        <dbReference type="ARBA" id="ARBA00023251"/>
    </source>
</evidence>
<comment type="subcellular location">
    <subcellularLocation>
        <location evidence="2">Cell membrane</location>
        <topology evidence="2">Multi-pass membrane protein</topology>
    </subcellularLocation>
</comment>
<comment type="caution">
    <text evidence="16">The sequence shown here is derived from an EMBL/GenBank/DDBJ whole genome shotgun (WGS) entry which is preliminary data.</text>
</comment>
<evidence type="ECO:0000313" key="17">
    <source>
        <dbReference type="EMBL" id="NSJ47593.1"/>
    </source>
</evidence>
<reference evidence="17" key="2">
    <citation type="submission" date="2020-02" db="EMBL/GenBank/DDBJ databases">
        <authorList>
            <person name="Littmann E."/>
            <person name="Sorbara M."/>
        </authorList>
    </citation>
    <scope>NUCLEOTIDE SEQUENCE</scope>
    <source>
        <strain evidence="17">MSK.1.17</strain>
    </source>
</reference>
<evidence type="ECO:0000256" key="2">
    <source>
        <dbReference type="ARBA" id="ARBA00004651"/>
    </source>
</evidence>
<dbReference type="Proteomes" id="UP000669239">
    <property type="component" value="Unassembled WGS sequence"/>
</dbReference>